<comment type="subcellular location">
    <subcellularLocation>
        <location evidence="1 7">Cell outer membrane</location>
        <topology evidence="1 7">Multi-pass membrane protein</topology>
    </subcellularLocation>
</comment>
<evidence type="ECO:0000313" key="10">
    <source>
        <dbReference type="Proteomes" id="UP000297549"/>
    </source>
</evidence>
<evidence type="ECO:0000256" key="7">
    <source>
        <dbReference type="PROSITE-ProRule" id="PRU01360"/>
    </source>
</evidence>
<dbReference type="InterPro" id="IPR039426">
    <property type="entry name" value="TonB-dep_rcpt-like"/>
</dbReference>
<dbReference type="RefSeq" id="WP_135461561.1">
    <property type="nucleotide sequence ID" value="NZ_SRLC01000001.1"/>
</dbReference>
<dbReference type="Proteomes" id="UP000297549">
    <property type="component" value="Unassembled WGS sequence"/>
</dbReference>
<proteinExistence type="inferred from homology"/>
<dbReference type="Pfam" id="PF13715">
    <property type="entry name" value="CarbopepD_reg_2"/>
    <property type="match status" value="1"/>
</dbReference>
<comment type="caution">
    <text evidence="9">The sequence shown here is derived from an EMBL/GenBank/DDBJ whole genome shotgun (WGS) entry which is preliminary data.</text>
</comment>
<evidence type="ECO:0000256" key="5">
    <source>
        <dbReference type="ARBA" id="ARBA00023136"/>
    </source>
</evidence>
<keyword evidence="5 7" id="KW-0472">Membrane</keyword>
<keyword evidence="6 7" id="KW-0998">Cell outer membrane</keyword>
<dbReference type="AlphaFoldDB" id="A0A4Z0Q2G8"/>
<dbReference type="InterPro" id="IPR023996">
    <property type="entry name" value="TonB-dep_OMP_SusC/RagA"/>
</dbReference>
<evidence type="ECO:0000256" key="1">
    <source>
        <dbReference type="ARBA" id="ARBA00004571"/>
    </source>
</evidence>
<dbReference type="PROSITE" id="PS52016">
    <property type="entry name" value="TONB_DEPENDENT_REC_3"/>
    <property type="match status" value="1"/>
</dbReference>
<dbReference type="Gene3D" id="2.170.130.10">
    <property type="entry name" value="TonB-dependent receptor, plug domain"/>
    <property type="match status" value="1"/>
</dbReference>
<dbReference type="GO" id="GO:0009279">
    <property type="term" value="C:cell outer membrane"/>
    <property type="evidence" value="ECO:0007669"/>
    <property type="project" value="UniProtKB-SubCell"/>
</dbReference>
<evidence type="ECO:0000256" key="6">
    <source>
        <dbReference type="ARBA" id="ARBA00023237"/>
    </source>
</evidence>
<dbReference type="SUPFAM" id="SSF56935">
    <property type="entry name" value="Porins"/>
    <property type="match status" value="1"/>
</dbReference>
<dbReference type="InterPro" id="IPR008969">
    <property type="entry name" value="CarboxyPept-like_regulatory"/>
</dbReference>
<accession>A0A4Z0Q2G8</accession>
<dbReference type="NCBIfam" id="TIGR04056">
    <property type="entry name" value="OMP_RagA_SusC"/>
    <property type="match status" value="1"/>
</dbReference>
<reference evidence="9 10" key="1">
    <citation type="submission" date="2019-04" db="EMBL/GenBank/DDBJ databases">
        <authorList>
            <person name="Feng G."/>
            <person name="Zhang J."/>
            <person name="Zhu H."/>
        </authorList>
    </citation>
    <scope>NUCLEOTIDE SEQUENCE [LARGE SCALE GENOMIC DNA]</scope>
    <source>
        <strain evidence="9 10">JCM 31653</strain>
    </source>
</reference>
<dbReference type="Gene3D" id="2.40.170.20">
    <property type="entry name" value="TonB-dependent receptor, beta-barrel domain"/>
    <property type="match status" value="1"/>
</dbReference>
<evidence type="ECO:0000256" key="3">
    <source>
        <dbReference type="ARBA" id="ARBA00022452"/>
    </source>
</evidence>
<dbReference type="EMBL" id="SRLC01000001">
    <property type="protein sequence ID" value="TGE24210.1"/>
    <property type="molecule type" value="Genomic_DNA"/>
</dbReference>
<dbReference type="Gene3D" id="2.60.40.1120">
    <property type="entry name" value="Carboxypeptidase-like, regulatory domain"/>
    <property type="match status" value="1"/>
</dbReference>
<sequence length="1071" mass="117278">MTRFLPLFPTPSHPLRHGAAYTLLVGLLLGTGAPATAALPARPAKPAAATPVFLNITGTVRDAKGEGIPGASVVLKGTTTGTTTDAQGVFRINLPTGNEVLVISSIGFAKQEITVGGRTTLEVTLQEETSKLNEVVVVGYGTQTKESLTGSVASVNMKAIEELPVGSLSTALVGQNPGVSVSGGTGRPGDKGQITVRNPIVLTKDGGTTRPLYVIDNVVRTEEDFNLLDQSEVEAISVLKDAAAAIYGARSNQGVVVVATKRGKVGPPKFSYSGSVGQADAVRLPSMMDGVQLATYLNDYNIYRGRPLTDASIYTPDELQYFANNNYNWLKAAWKPAIVTRHALNVSGGTDRMTYFAGLSYNYQNANFDNINANKWTFRASTDVQVAKGLKAGLSLSGDLYQKRMYYLKVGGENAENDMRGLLYTPMFNQPYVNGLPVQLSSGTGFDSFHFFEIQNSDNYTSQRNTGLNITANLDYELPFIKGLKARVLFSKTMDNNFGKQYGTRFPVYQFSMLGEHKHIYGGTVTKQNFLSNGDIVRLVPSYTNSYQLNGYLNYDRQFGKHLISAIAFFEQSETFFDEAETYRTSPIPGGLDNVRFATGTTYSYESQTESGILSYAGRLNYSYANKYLLELAMRYDGSTNFAPEYRWGFFPSLSAGWILSEESFFPASERVNFLKLRGSVGMLGGDATRAYNWQENYKIETGKGAVFGGNADRSLTATPNNALANRAARWDDNTKYNAGLDARFLNNKLSFTVDGFYDHRYNMLTALSASAPLLIGAPLPSENFSTVDGFGYEVSLGYGDNLGGDFSYRLNTFLSWNDNKQIKVDVERGKIGQWDDPTGRSTDRGVVGYRYLGMFRNQGEVDAFLESNKGYTLFGDAPKPGMLYYQDIRGPKDASGNYTAPDGKITEDDQTYLTKKEQNHYGVGVNPSITYKGLTIQLTMGISFGGQATVESAARKAATATSNRPEFWTDHWTPENQGAKYPAPFTSNSYDRTSEFWFKSSTSAGIRNATISYSLPTPLTNRLGMSSVKVFATALNAVSFYNPYNYKVYSGSYDAYPTLRSLSLGLNVGF</sequence>
<gene>
    <name evidence="9" type="ORF">E5K00_03065</name>
</gene>
<keyword evidence="4 7" id="KW-0812">Transmembrane</keyword>
<protein>
    <submittedName>
        <fullName evidence="9">SusC/RagA family TonB-linked outer membrane protein</fullName>
    </submittedName>
</protein>
<comment type="similarity">
    <text evidence="7">Belongs to the TonB-dependent receptor family.</text>
</comment>
<name>A0A4Z0Q2G8_9BACT</name>
<keyword evidence="3 7" id="KW-1134">Transmembrane beta strand</keyword>
<evidence type="ECO:0000313" key="9">
    <source>
        <dbReference type="EMBL" id="TGE24210.1"/>
    </source>
</evidence>
<evidence type="ECO:0000259" key="8">
    <source>
        <dbReference type="Pfam" id="PF07715"/>
    </source>
</evidence>
<dbReference type="Pfam" id="PF07715">
    <property type="entry name" value="Plug"/>
    <property type="match status" value="1"/>
</dbReference>
<evidence type="ECO:0000256" key="4">
    <source>
        <dbReference type="ARBA" id="ARBA00022692"/>
    </source>
</evidence>
<keyword evidence="2 7" id="KW-0813">Transport</keyword>
<dbReference type="OrthoDB" id="9768177at2"/>
<feature type="domain" description="TonB-dependent receptor plug" evidence="8">
    <location>
        <begin position="145"/>
        <end position="255"/>
    </location>
</feature>
<keyword evidence="10" id="KW-1185">Reference proteome</keyword>
<organism evidence="9 10">
    <name type="scientific">Hymenobacter aquaticus</name>
    <dbReference type="NCBI Taxonomy" id="1867101"/>
    <lineage>
        <taxon>Bacteria</taxon>
        <taxon>Pseudomonadati</taxon>
        <taxon>Bacteroidota</taxon>
        <taxon>Cytophagia</taxon>
        <taxon>Cytophagales</taxon>
        <taxon>Hymenobacteraceae</taxon>
        <taxon>Hymenobacter</taxon>
    </lineage>
</organism>
<dbReference type="InterPro" id="IPR036942">
    <property type="entry name" value="Beta-barrel_TonB_sf"/>
</dbReference>
<evidence type="ECO:0000256" key="2">
    <source>
        <dbReference type="ARBA" id="ARBA00022448"/>
    </source>
</evidence>
<dbReference type="InterPro" id="IPR037066">
    <property type="entry name" value="Plug_dom_sf"/>
</dbReference>
<dbReference type="SUPFAM" id="SSF49464">
    <property type="entry name" value="Carboxypeptidase regulatory domain-like"/>
    <property type="match status" value="1"/>
</dbReference>
<dbReference type="InterPro" id="IPR012910">
    <property type="entry name" value="Plug_dom"/>
</dbReference>